<accession>A0AAD3S1D7</accession>
<feature type="domain" description="Protein kinase" evidence="21">
    <location>
        <begin position="562"/>
        <end position="842"/>
    </location>
</feature>
<evidence type="ECO:0000256" key="10">
    <source>
        <dbReference type="ARBA" id="ARBA00022741"/>
    </source>
</evidence>
<dbReference type="Proteomes" id="UP001279734">
    <property type="component" value="Unassembled WGS sequence"/>
</dbReference>
<dbReference type="InterPro" id="IPR032675">
    <property type="entry name" value="LRR_dom_sf"/>
</dbReference>
<dbReference type="EC" id="2.7.11.1" evidence="3"/>
<dbReference type="SMART" id="SM00220">
    <property type="entry name" value="S_TKc"/>
    <property type="match status" value="1"/>
</dbReference>
<evidence type="ECO:0000256" key="1">
    <source>
        <dbReference type="ARBA" id="ARBA00004167"/>
    </source>
</evidence>
<evidence type="ECO:0000256" key="9">
    <source>
        <dbReference type="ARBA" id="ARBA00022737"/>
    </source>
</evidence>
<evidence type="ECO:0000313" key="23">
    <source>
        <dbReference type="Proteomes" id="UP001279734"/>
    </source>
</evidence>
<keyword evidence="11" id="KW-0418">Kinase</keyword>
<dbReference type="FunFam" id="3.30.200.20:FF:000039">
    <property type="entry name" value="receptor-like protein kinase FERONIA"/>
    <property type="match status" value="1"/>
</dbReference>
<dbReference type="PANTHER" id="PTHR47986">
    <property type="entry name" value="OSJNBA0070M12.3 PROTEIN"/>
    <property type="match status" value="1"/>
</dbReference>
<dbReference type="GO" id="GO:0005524">
    <property type="term" value="F:ATP binding"/>
    <property type="evidence" value="ECO:0007669"/>
    <property type="project" value="UniProtKB-UniRule"/>
</dbReference>
<keyword evidence="5" id="KW-0433">Leucine-rich repeat</keyword>
<dbReference type="Pfam" id="PF00560">
    <property type="entry name" value="LRR_1"/>
    <property type="match status" value="3"/>
</dbReference>
<keyword evidence="6" id="KW-0808">Transferase</keyword>
<feature type="binding site" evidence="19">
    <location>
        <position position="590"/>
    </location>
    <ligand>
        <name>ATP</name>
        <dbReference type="ChEBI" id="CHEBI:30616"/>
    </ligand>
</feature>
<keyword evidence="15" id="KW-0675">Receptor</keyword>
<evidence type="ECO:0000256" key="6">
    <source>
        <dbReference type="ARBA" id="ARBA00022679"/>
    </source>
</evidence>
<dbReference type="PROSITE" id="PS50011">
    <property type="entry name" value="PROTEIN_KINASE_DOM"/>
    <property type="match status" value="1"/>
</dbReference>
<comment type="catalytic activity">
    <reaction evidence="18">
        <text>L-seryl-[protein] + ATP = O-phospho-L-seryl-[protein] + ADP + H(+)</text>
        <dbReference type="Rhea" id="RHEA:17989"/>
        <dbReference type="Rhea" id="RHEA-COMP:9863"/>
        <dbReference type="Rhea" id="RHEA-COMP:11604"/>
        <dbReference type="ChEBI" id="CHEBI:15378"/>
        <dbReference type="ChEBI" id="CHEBI:29999"/>
        <dbReference type="ChEBI" id="CHEBI:30616"/>
        <dbReference type="ChEBI" id="CHEBI:83421"/>
        <dbReference type="ChEBI" id="CHEBI:456216"/>
        <dbReference type="EC" id="2.7.11.1"/>
    </reaction>
</comment>
<dbReference type="Pfam" id="PF07714">
    <property type="entry name" value="PK_Tyr_Ser-Thr"/>
    <property type="match status" value="1"/>
</dbReference>
<dbReference type="Gene3D" id="3.80.10.10">
    <property type="entry name" value="Ribonuclease Inhibitor"/>
    <property type="match status" value="2"/>
</dbReference>
<evidence type="ECO:0000256" key="14">
    <source>
        <dbReference type="ARBA" id="ARBA00023136"/>
    </source>
</evidence>
<evidence type="ECO:0000256" key="19">
    <source>
        <dbReference type="PROSITE-ProRule" id="PRU10141"/>
    </source>
</evidence>
<name>A0AAD3S1D7_NEPGR</name>
<dbReference type="Gene3D" id="1.10.510.10">
    <property type="entry name" value="Transferase(Phosphotransferase) domain 1"/>
    <property type="match status" value="1"/>
</dbReference>
<keyword evidence="4" id="KW-0723">Serine/threonine-protein kinase</keyword>
<evidence type="ECO:0000256" key="13">
    <source>
        <dbReference type="ARBA" id="ARBA00022989"/>
    </source>
</evidence>
<evidence type="ECO:0000313" key="22">
    <source>
        <dbReference type="EMBL" id="GMH02469.1"/>
    </source>
</evidence>
<keyword evidence="9" id="KW-0677">Repeat</keyword>
<feature type="region of interest" description="Disordered" evidence="20">
    <location>
        <begin position="451"/>
        <end position="485"/>
    </location>
</feature>
<dbReference type="PROSITE" id="PS00107">
    <property type="entry name" value="PROTEIN_KINASE_ATP"/>
    <property type="match status" value="1"/>
</dbReference>
<keyword evidence="16" id="KW-0325">Glycoprotein</keyword>
<dbReference type="EMBL" id="BSYO01000003">
    <property type="protein sequence ID" value="GMH02469.1"/>
    <property type="molecule type" value="Genomic_DNA"/>
</dbReference>
<evidence type="ECO:0000256" key="15">
    <source>
        <dbReference type="ARBA" id="ARBA00023170"/>
    </source>
</evidence>
<proteinExistence type="inferred from homology"/>
<evidence type="ECO:0000256" key="16">
    <source>
        <dbReference type="ARBA" id="ARBA00023180"/>
    </source>
</evidence>
<keyword evidence="12 19" id="KW-0067">ATP-binding</keyword>
<dbReference type="InterPro" id="IPR017441">
    <property type="entry name" value="Protein_kinase_ATP_BS"/>
</dbReference>
<dbReference type="InterPro" id="IPR001245">
    <property type="entry name" value="Ser-Thr/Tyr_kinase_cat_dom"/>
</dbReference>
<evidence type="ECO:0000256" key="2">
    <source>
        <dbReference type="ARBA" id="ARBA00008684"/>
    </source>
</evidence>
<dbReference type="GO" id="GO:0004674">
    <property type="term" value="F:protein serine/threonine kinase activity"/>
    <property type="evidence" value="ECO:0007669"/>
    <property type="project" value="UniProtKB-KW"/>
</dbReference>
<evidence type="ECO:0000256" key="20">
    <source>
        <dbReference type="SAM" id="MobiDB-lite"/>
    </source>
</evidence>
<dbReference type="InterPro" id="IPR000719">
    <property type="entry name" value="Prot_kinase_dom"/>
</dbReference>
<dbReference type="SUPFAM" id="SSF56112">
    <property type="entry name" value="Protein kinase-like (PK-like)"/>
    <property type="match status" value="1"/>
</dbReference>
<protein>
    <recommendedName>
        <fullName evidence="3">non-specific serine/threonine protein kinase</fullName>
        <ecNumber evidence="3">2.7.11.1</ecNumber>
    </recommendedName>
</protein>
<dbReference type="InterPro" id="IPR001611">
    <property type="entry name" value="Leu-rich_rpt"/>
</dbReference>
<dbReference type="InterPro" id="IPR052422">
    <property type="entry name" value="Auxin_Ser/Thr_Kinase"/>
</dbReference>
<organism evidence="22 23">
    <name type="scientific">Nepenthes gracilis</name>
    <name type="common">Slender pitcher plant</name>
    <dbReference type="NCBI Taxonomy" id="150966"/>
    <lineage>
        <taxon>Eukaryota</taxon>
        <taxon>Viridiplantae</taxon>
        <taxon>Streptophyta</taxon>
        <taxon>Embryophyta</taxon>
        <taxon>Tracheophyta</taxon>
        <taxon>Spermatophyta</taxon>
        <taxon>Magnoliopsida</taxon>
        <taxon>eudicotyledons</taxon>
        <taxon>Gunneridae</taxon>
        <taxon>Pentapetalae</taxon>
        <taxon>Caryophyllales</taxon>
        <taxon>Nepenthaceae</taxon>
        <taxon>Nepenthes</taxon>
    </lineage>
</organism>
<dbReference type="CDD" id="cd14066">
    <property type="entry name" value="STKc_IRAK"/>
    <property type="match status" value="1"/>
</dbReference>
<keyword evidence="23" id="KW-1185">Reference proteome</keyword>
<evidence type="ECO:0000256" key="8">
    <source>
        <dbReference type="ARBA" id="ARBA00022729"/>
    </source>
</evidence>
<dbReference type="SMART" id="SM00369">
    <property type="entry name" value="LRR_TYP"/>
    <property type="match status" value="5"/>
</dbReference>
<dbReference type="FunFam" id="1.10.510.10:FF:000198">
    <property type="entry name" value="receptor protein kinase TMK1"/>
    <property type="match status" value="1"/>
</dbReference>
<reference evidence="22" key="1">
    <citation type="submission" date="2023-05" db="EMBL/GenBank/DDBJ databases">
        <title>Nepenthes gracilis genome sequencing.</title>
        <authorList>
            <person name="Fukushima K."/>
        </authorList>
    </citation>
    <scope>NUCLEOTIDE SEQUENCE</scope>
    <source>
        <strain evidence="22">SING2019-196</strain>
    </source>
</reference>
<dbReference type="Gene3D" id="3.30.200.20">
    <property type="entry name" value="Phosphorylase Kinase, domain 1"/>
    <property type="match status" value="1"/>
</dbReference>
<gene>
    <name evidence="22" type="ORF">Nepgr_004308</name>
</gene>
<sequence>MKDEDDNKQFTTTASINPFLLLLLTSTFSLSSGDDASVMFKLAESLIPTPSGWSGSEPCKWDGVGCDSTGRVTTINLSYKMVGGNLPSEIAQLSNLKSLSVQKNKLSGLIPSLSNLSNLQEVFLNDNSFSALPSSFLEGLHNLLTFSISNNPLSPWRIPETLSELISLQDFRAYNAGIHGQIPDIFQTLPSLQDLKLSYNNLTGPLPRSLAGSAIQNLLINNQKTGLSGTLDVLSEMSDLAQAWLHDNAFTGPIPDLSKCTSLFDLQLRENQLTGIVPASLTILPSLLNVSLQNNMLQGPMPMFKTGVQASLGTTNSFCNPKPGPCDPEVTVLLAIVAALGYPKELAESWKGNDACSGWSHVTCDAEGKSVTAINFAKQGWSGMISPAFANVTSLTTIILSDNHLYGKIPDSLTSLTHLQRLDVSNNNLTGQIPSFSSSVMVKTAGNPFLGTNVSTGPSPLGSPSSPPISQSPGESKSNSKSSSPSPIAITVIILVHGEGFNPQHSSKKAIGKMKSAKKNQINAYGWDVDNPNTTPKSTIAFSDGGSAVIPIEVLQEATNNFSDSAILGRGGFGVVYKGILPDGTQIAVKRMESNVIGTKGLAEFQAEIAVLTKVSHKHLVALLGYCVNGHERMVIYEYMPQGTLGQHLFEWKETGLLPLVWRQRLVIALDVARGVEYLHSLAQKNFIHRDLKPSNILLGVDMRAKVSDFGLVKNAPEGKYSVETRLAGTFGYLAPEYAATGRVNRKVDVFAFGVILMEMITGRRALDESLPDEQAHLVPWLRRVIISKENLRKSIDPFLEPDEEMYTSISRVAELAVHCTAREPSQRPDMGHLVNILLPLVEQWTPTLPDGDNSIDTDFDINLPDVVQRWQAGETSSMNAHTRSSQVHLSSPTTSPKLCNDSFNEGR</sequence>
<dbReference type="InterPro" id="IPR008271">
    <property type="entry name" value="Ser/Thr_kinase_AS"/>
</dbReference>
<dbReference type="FunFam" id="3.80.10.10:FF:000190">
    <property type="entry name" value="Receptor-like kinase TMK4"/>
    <property type="match status" value="1"/>
</dbReference>
<dbReference type="GO" id="GO:0016020">
    <property type="term" value="C:membrane"/>
    <property type="evidence" value="ECO:0007669"/>
    <property type="project" value="UniProtKB-SubCell"/>
</dbReference>
<dbReference type="InterPro" id="IPR013210">
    <property type="entry name" value="LRR_N_plant-typ"/>
</dbReference>
<keyword evidence="13" id="KW-1133">Transmembrane helix</keyword>
<feature type="region of interest" description="Disordered" evidence="20">
    <location>
        <begin position="876"/>
        <end position="908"/>
    </location>
</feature>
<keyword evidence="14" id="KW-0472">Membrane</keyword>
<feature type="compositionally biased region" description="Low complexity" evidence="20">
    <location>
        <begin position="455"/>
        <end position="485"/>
    </location>
</feature>
<evidence type="ECO:0000256" key="3">
    <source>
        <dbReference type="ARBA" id="ARBA00012513"/>
    </source>
</evidence>
<dbReference type="PROSITE" id="PS00108">
    <property type="entry name" value="PROTEIN_KINASE_ST"/>
    <property type="match status" value="1"/>
</dbReference>
<dbReference type="Pfam" id="PF08263">
    <property type="entry name" value="LRRNT_2"/>
    <property type="match status" value="2"/>
</dbReference>
<comment type="caution">
    <text evidence="22">The sequence shown here is derived from an EMBL/GenBank/DDBJ whole genome shotgun (WGS) entry which is preliminary data.</text>
</comment>
<comment type="subcellular location">
    <subcellularLocation>
        <location evidence="1">Membrane</location>
        <topology evidence="1">Single-pass membrane protein</topology>
    </subcellularLocation>
</comment>
<evidence type="ECO:0000256" key="12">
    <source>
        <dbReference type="ARBA" id="ARBA00022840"/>
    </source>
</evidence>
<keyword evidence="10 19" id="KW-0547">Nucleotide-binding</keyword>
<evidence type="ECO:0000256" key="7">
    <source>
        <dbReference type="ARBA" id="ARBA00022692"/>
    </source>
</evidence>
<dbReference type="SUPFAM" id="SSF52058">
    <property type="entry name" value="L domain-like"/>
    <property type="match status" value="2"/>
</dbReference>
<dbReference type="InterPro" id="IPR011009">
    <property type="entry name" value="Kinase-like_dom_sf"/>
</dbReference>
<evidence type="ECO:0000259" key="21">
    <source>
        <dbReference type="PROSITE" id="PS50011"/>
    </source>
</evidence>
<evidence type="ECO:0000256" key="11">
    <source>
        <dbReference type="ARBA" id="ARBA00022777"/>
    </source>
</evidence>
<comment type="similarity">
    <text evidence="2">Belongs to the protein kinase superfamily. Ser/Thr protein kinase family.</text>
</comment>
<dbReference type="FunFam" id="3.80.10.10:FF:000129">
    <property type="entry name" value="Leucine-rich repeat receptor-like kinase"/>
    <property type="match status" value="1"/>
</dbReference>
<dbReference type="PANTHER" id="PTHR47986:SF9">
    <property type="entry name" value="RECEPTOR-LIKE KINASE TMK4"/>
    <property type="match status" value="1"/>
</dbReference>
<keyword evidence="7" id="KW-0812">Transmembrane</keyword>
<dbReference type="InterPro" id="IPR003591">
    <property type="entry name" value="Leu-rich_rpt_typical-subtyp"/>
</dbReference>
<comment type="catalytic activity">
    <reaction evidence="17">
        <text>L-threonyl-[protein] + ATP = O-phospho-L-threonyl-[protein] + ADP + H(+)</text>
        <dbReference type="Rhea" id="RHEA:46608"/>
        <dbReference type="Rhea" id="RHEA-COMP:11060"/>
        <dbReference type="Rhea" id="RHEA-COMP:11605"/>
        <dbReference type="ChEBI" id="CHEBI:15378"/>
        <dbReference type="ChEBI" id="CHEBI:30013"/>
        <dbReference type="ChEBI" id="CHEBI:30616"/>
        <dbReference type="ChEBI" id="CHEBI:61977"/>
        <dbReference type="ChEBI" id="CHEBI:456216"/>
        <dbReference type="EC" id="2.7.11.1"/>
    </reaction>
</comment>
<evidence type="ECO:0000256" key="4">
    <source>
        <dbReference type="ARBA" id="ARBA00022527"/>
    </source>
</evidence>
<evidence type="ECO:0000256" key="5">
    <source>
        <dbReference type="ARBA" id="ARBA00022614"/>
    </source>
</evidence>
<evidence type="ECO:0000256" key="18">
    <source>
        <dbReference type="ARBA" id="ARBA00048679"/>
    </source>
</evidence>
<keyword evidence="8" id="KW-0732">Signal</keyword>
<dbReference type="AlphaFoldDB" id="A0AAD3S1D7"/>
<evidence type="ECO:0000256" key="17">
    <source>
        <dbReference type="ARBA" id="ARBA00047899"/>
    </source>
</evidence>